<gene>
    <name evidence="2" type="ORF">LCGC14_2422630</name>
</gene>
<evidence type="ECO:0000256" key="1">
    <source>
        <dbReference type="SAM" id="MobiDB-lite"/>
    </source>
</evidence>
<proteinExistence type="predicted"/>
<dbReference type="AlphaFoldDB" id="A0A0F9EIJ8"/>
<name>A0A0F9EIJ8_9ZZZZ</name>
<feature type="region of interest" description="Disordered" evidence="1">
    <location>
        <begin position="111"/>
        <end position="149"/>
    </location>
</feature>
<comment type="caution">
    <text evidence="2">The sequence shown here is derived from an EMBL/GenBank/DDBJ whole genome shotgun (WGS) entry which is preliminary data.</text>
</comment>
<sequence>MVSVIALRVFPDEPVYGLKEGPESGRWVQKIWVIRGDRKAKYETDFGPASDFPDATTIIYIGDGEDTVAEFQAAAQRDRHDDKWAKRRREMQSESTLITDILRQEERKIAERANRSVFGPHHSAQRIDYPREAVKAKQKERRDDRRNNH</sequence>
<dbReference type="EMBL" id="LAZR01036875">
    <property type="protein sequence ID" value="KKL23713.1"/>
    <property type="molecule type" value="Genomic_DNA"/>
</dbReference>
<organism evidence="2">
    <name type="scientific">marine sediment metagenome</name>
    <dbReference type="NCBI Taxonomy" id="412755"/>
    <lineage>
        <taxon>unclassified sequences</taxon>
        <taxon>metagenomes</taxon>
        <taxon>ecological metagenomes</taxon>
    </lineage>
</organism>
<accession>A0A0F9EIJ8</accession>
<evidence type="ECO:0000313" key="2">
    <source>
        <dbReference type="EMBL" id="KKL23713.1"/>
    </source>
</evidence>
<feature type="compositionally biased region" description="Basic and acidic residues" evidence="1">
    <location>
        <begin position="128"/>
        <end position="149"/>
    </location>
</feature>
<reference evidence="2" key="1">
    <citation type="journal article" date="2015" name="Nature">
        <title>Complex archaea that bridge the gap between prokaryotes and eukaryotes.</title>
        <authorList>
            <person name="Spang A."/>
            <person name="Saw J.H."/>
            <person name="Jorgensen S.L."/>
            <person name="Zaremba-Niedzwiedzka K."/>
            <person name="Martijn J."/>
            <person name="Lind A.E."/>
            <person name="van Eijk R."/>
            <person name="Schleper C."/>
            <person name="Guy L."/>
            <person name="Ettema T.J."/>
        </authorList>
    </citation>
    <scope>NUCLEOTIDE SEQUENCE</scope>
</reference>
<protein>
    <submittedName>
        <fullName evidence="2">Uncharacterized protein</fullName>
    </submittedName>
</protein>